<evidence type="ECO:0000259" key="3">
    <source>
        <dbReference type="Pfam" id="PF00125"/>
    </source>
</evidence>
<evidence type="ECO:0000256" key="2">
    <source>
        <dbReference type="SAM" id="MobiDB-lite"/>
    </source>
</evidence>
<dbReference type="PANTHER" id="PTHR45810">
    <property type="entry name" value="HISTONE H3.2"/>
    <property type="match status" value="1"/>
</dbReference>
<dbReference type="PANTHER" id="PTHR45810:SF14">
    <property type="entry name" value="CENTROMERE PROTEIN A"/>
    <property type="match status" value="1"/>
</dbReference>
<reference evidence="5" key="1">
    <citation type="submission" date="2016-11" db="UniProtKB">
        <authorList>
            <consortium name="WormBaseParasite"/>
        </authorList>
    </citation>
    <scope>IDENTIFICATION</scope>
</reference>
<feature type="compositionally biased region" description="Low complexity" evidence="2">
    <location>
        <begin position="162"/>
        <end position="182"/>
    </location>
</feature>
<dbReference type="SMART" id="SM00428">
    <property type="entry name" value="H3"/>
    <property type="match status" value="1"/>
</dbReference>
<organism evidence="4 5">
    <name type="scientific">Macrostomum lignano</name>
    <dbReference type="NCBI Taxonomy" id="282301"/>
    <lineage>
        <taxon>Eukaryota</taxon>
        <taxon>Metazoa</taxon>
        <taxon>Spiralia</taxon>
        <taxon>Lophotrochozoa</taxon>
        <taxon>Platyhelminthes</taxon>
        <taxon>Rhabditophora</taxon>
        <taxon>Macrostomorpha</taxon>
        <taxon>Macrostomida</taxon>
        <taxon>Macrostomidae</taxon>
        <taxon>Macrostomum</taxon>
    </lineage>
</organism>
<keyword evidence="4" id="KW-1185">Reference proteome</keyword>
<dbReference type="InterPro" id="IPR000164">
    <property type="entry name" value="Histone_H3/CENP-A"/>
</dbReference>
<dbReference type="Gene3D" id="1.10.20.10">
    <property type="entry name" value="Histone, subunit A"/>
    <property type="match status" value="1"/>
</dbReference>
<dbReference type="SUPFAM" id="SSF47113">
    <property type="entry name" value="Histone-fold"/>
    <property type="match status" value="1"/>
</dbReference>
<dbReference type="GO" id="GO:0046982">
    <property type="term" value="F:protein heterodimerization activity"/>
    <property type="evidence" value="ECO:0007669"/>
    <property type="project" value="InterPro"/>
</dbReference>
<feature type="compositionally biased region" description="Low complexity" evidence="2">
    <location>
        <begin position="42"/>
        <end position="51"/>
    </location>
</feature>
<dbReference type="GO" id="GO:0030527">
    <property type="term" value="F:structural constituent of chromatin"/>
    <property type="evidence" value="ECO:0007669"/>
    <property type="project" value="InterPro"/>
</dbReference>
<evidence type="ECO:0000313" key="5">
    <source>
        <dbReference type="WBParaSite" id="maker-unitig_9299-snap-gene-0.2-mRNA-1"/>
    </source>
</evidence>
<sequence length="346" mass="36903">MRRQKSQAAAAAATKKQPLNAKSTNVVVTSGGGDKANASRDPAQLPAQFAPPLSSTPAAALIGRAAVRNRPAAAAAAAAAPSPVARRVEASATPASSGARQSYRRSAAPAVVRPRVSASPEPPAAVAGENDVDSDDSLSAAAPADNAENEPARAARRPSHPPASASHSKKSTTAAAPSGSKSQQLARKPQQQHRRKRQHVERQIRYFQSSTDLLIRKLPFMRLVKEITAYLKHNGQLVVSPGVGDTWQALAICCLQTAAEAYVVQVLSDAYRLCQHRSRITLSREDCCWSASCAITEFSRSDDDLLTISEIVLGVLGANPMRVSYVWFPLPRSLVVWFSPSQIPFF</sequence>
<feature type="compositionally biased region" description="Low complexity" evidence="2">
    <location>
        <begin position="137"/>
        <end position="146"/>
    </location>
</feature>
<proteinExistence type="inferred from homology"/>
<dbReference type="GO" id="GO:0003677">
    <property type="term" value="F:DNA binding"/>
    <property type="evidence" value="ECO:0007669"/>
    <property type="project" value="InterPro"/>
</dbReference>
<protein>
    <submittedName>
        <fullName evidence="5">Histone domain-containing protein</fullName>
    </submittedName>
</protein>
<feature type="compositionally biased region" description="Low complexity" evidence="2">
    <location>
        <begin position="104"/>
        <end position="127"/>
    </location>
</feature>
<evidence type="ECO:0000313" key="4">
    <source>
        <dbReference type="Proteomes" id="UP000095280"/>
    </source>
</evidence>
<dbReference type="Pfam" id="PF00125">
    <property type="entry name" value="Histone"/>
    <property type="match status" value="1"/>
</dbReference>
<dbReference type="GO" id="GO:0000786">
    <property type="term" value="C:nucleosome"/>
    <property type="evidence" value="ECO:0007669"/>
    <property type="project" value="InterPro"/>
</dbReference>
<feature type="region of interest" description="Disordered" evidence="2">
    <location>
        <begin position="69"/>
        <end position="202"/>
    </location>
</feature>
<feature type="compositionally biased region" description="Basic residues" evidence="2">
    <location>
        <begin position="190"/>
        <end position="199"/>
    </location>
</feature>
<evidence type="ECO:0000256" key="1">
    <source>
        <dbReference type="ARBA" id="ARBA00010343"/>
    </source>
</evidence>
<name>A0A1I8FTC4_9PLAT</name>
<dbReference type="Proteomes" id="UP000095280">
    <property type="component" value="Unplaced"/>
</dbReference>
<dbReference type="InterPro" id="IPR007125">
    <property type="entry name" value="H2A/H2B/H3"/>
</dbReference>
<feature type="region of interest" description="Disordered" evidence="2">
    <location>
        <begin position="1"/>
        <end position="51"/>
    </location>
</feature>
<dbReference type="PROSITE" id="PS00959">
    <property type="entry name" value="HISTONE_H3_2"/>
    <property type="match status" value="1"/>
</dbReference>
<dbReference type="AlphaFoldDB" id="A0A1I8FTC4"/>
<feature type="domain" description="Core Histone H2A/H2B/H3" evidence="3">
    <location>
        <begin position="197"/>
        <end position="287"/>
    </location>
</feature>
<dbReference type="InterPro" id="IPR009072">
    <property type="entry name" value="Histone-fold"/>
</dbReference>
<dbReference type="WBParaSite" id="maker-unitig_9299-snap-gene-0.2-mRNA-1">
    <property type="protein sequence ID" value="maker-unitig_9299-snap-gene-0.2-mRNA-1"/>
    <property type="gene ID" value="maker-unitig_9299-snap-gene-0.2"/>
</dbReference>
<comment type="similarity">
    <text evidence="1">Belongs to the histone H3 family.</text>
</comment>
<accession>A0A1I8FTC4</accession>
<feature type="compositionally biased region" description="Low complexity" evidence="2">
    <location>
        <begin position="69"/>
        <end position="85"/>
    </location>
</feature>